<dbReference type="EMBL" id="DTGT01000320">
    <property type="protein sequence ID" value="HGH61624.1"/>
    <property type="molecule type" value="Genomic_DNA"/>
</dbReference>
<dbReference type="InterPro" id="IPR002727">
    <property type="entry name" value="DUF47"/>
</dbReference>
<dbReference type="Gene3D" id="1.20.58.220">
    <property type="entry name" value="Phosphate transport system protein phou homolog 2, domain 2"/>
    <property type="match status" value="1"/>
</dbReference>
<dbReference type="AlphaFoldDB" id="A0A7C4ASW8"/>
<dbReference type="InterPro" id="IPR018445">
    <property type="entry name" value="Put_Phosphate_transp_reg"/>
</dbReference>
<name>A0A7C4ASW8_9BACT</name>
<evidence type="ECO:0000313" key="2">
    <source>
        <dbReference type="EMBL" id="HGH61624.1"/>
    </source>
</evidence>
<sequence>MRIPLVNMLRKSPLENTLRHANKVAQCAPFFVEAVESYFSGDRDRFELNKEEIRDIEAEADRIKRNVRSHLPPSILLPFSLPAFFSFLREADKVVDCVKNSLYWMSYMQLVLPRDIERDYIALVRSVGEYLGLLPELVSRAHTYFETRMESDRQLVKEAVREIRHREKASDDMEKTILIRLCAADEVAPKTFFIMTRLVETTGDIADHLENAADMMRVLIAR</sequence>
<dbReference type="InterPro" id="IPR038078">
    <property type="entry name" value="PhoU-like_sf"/>
</dbReference>
<dbReference type="PANTHER" id="PTHR36536:SF3">
    <property type="entry name" value="UPF0111 PROTEIN HI_1603"/>
    <property type="match status" value="1"/>
</dbReference>
<accession>A0A7C4ASW8</accession>
<gene>
    <name evidence="2" type="ORF">ENV54_10040</name>
</gene>
<reference evidence="2" key="1">
    <citation type="journal article" date="2020" name="mSystems">
        <title>Genome- and Community-Level Interaction Insights into Carbon Utilization and Element Cycling Functions of Hydrothermarchaeota in Hydrothermal Sediment.</title>
        <authorList>
            <person name="Zhou Z."/>
            <person name="Liu Y."/>
            <person name="Xu W."/>
            <person name="Pan J."/>
            <person name="Luo Z.H."/>
            <person name="Li M."/>
        </authorList>
    </citation>
    <scope>NUCLEOTIDE SEQUENCE [LARGE SCALE GENOMIC DNA]</scope>
    <source>
        <strain evidence="2">SpSt-769</strain>
    </source>
</reference>
<protein>
    <submittedName>
        <fullName evidence="2">DUF47 family protein</fullName>
    </submittedName>
</protein>
<comment type="caution">
    <text evidence="2">The sequence shown here is derived from an EMBL/GenBank/DDBJ whole genome shotgun (WGS) entry which is preliminary data.</text>
</comment>
<proteinExistence type="inferred from homology"/>
<organism evidence="2">
    <name type="scientific">Desulfomonile tiedjei</name>
    <dbReference type="NCBI Taxonomy" id="2358"/>
    <lineage>
        <taxon>Bacteria</taxon>
        <taxon>Pseudomonadati</taxon>
        <taxon>Thermodesulfobacteriota</taxon>
        <taxon>Desulfomonilia</taxon>
        <taxon>Desulfomonilales</taxon>
        <taxon>Desulfomonilaceae</taxon>
        <taxon>Desulfomonile</taxon>
    </lineage>
</organism>
<comment type="similarity">
    <text evidence="1">Belongs to the UPF0111 family.</text>
</comment>
<dbReference type="Pfam" id="PF01865">
    <property type="entry name" value="PhoU_div"/>
    <property type="match status" value="1"/>
</dbReference>
<evidence type="ECO:0000256" key="1">
    <source>
        <dbReference type="ARBA" id="ARBA00008591"/>
    </source>
</evidence>
<dbReference type="PANTHER" id="PTHR36536">
    <property type="entry name" value="UPF0111 PROTEIN HI_1603"/>
    <property type="match status" value="1"/>
</dbReference>